<dbReference type="KEGG" id="hpse:HPF_08430"/>
<evidence type="ECO:0000256" key="6">
    <source>
        <dbReference type="ARBA" id="ARBA00022970"/>
    </source>
</evidence>
<dbReference type="AlphaFoldDB" id="A0A4P6WZS1"/>
<feature type="transmembrane region" description="Helical" evidence="9">
    <location>
        <begin position="187"/>
        <end position="207"/>
    </location>
</feature>
<dbReference type="GO" id="GO:0022857">
    <property type="term" value="F:transmembrane transporter activity"/>
    <property type="evidence" value="ECO:0007669"/>
    <property type="project" value="InterPro"/>
</dbReference>
<evidence type="ECO:0000313" key="12">
    <source>
        <dbReference type="Proteomes" id="UP000293912"/>
    </source>
</evidence>
<feature type="transmembrane region" description="Helical" evidence="9">
    <location>
        <begin position="268"/>
        <end position="287"/>
    </location>
</feature>
<dbReference type="InterPro" id="IPR010065">
    <property type="entry name" value="AA_ABC_transptr_permease_3TM"/>
</dbReference>
<dbReference type="PANTHER" id="PTHR30614">
    <property type="entry name" value="MEMBRANE COMPONENT OF AMINO ACID ABC TRANSPORTER"/>
    <property type="match status" value="1"/>
</dbReference>
<dbReference type="GO" id="GO:0006865">
    <property type="term" value="P:amino acid transport"/>
    <property type="evidence" value="ECO:0007669"/>
    <property type="project" value="UniProtKB-KW"/>
</dbReference>
<name>A0A4P6WZS1_HYDPS</name>
<dbReference type="NCBIfam" id="TIGR01726">
    <property type="entry name" value="HEQRo_perm_3TM"/>
    <property type="match status" value="1"/>
</dbReference>
<feature type="transmembrane region" description="Helical" evidence="9">
    <location>
        <begin position="131"/>
        <end position="154"/>
    </location>
</feature>
<dbReference type="Proteomes" id="UP000293912">
    <property type="component" value="Chromosome"/>
</dbReference>
<protein>
    <submittedName>
        <fullName evidence="11">Putative glutamine ABC transporter permease protein GlnM</fullName>
    </submittedName>
</protein>
<dbReference type="Pfam" id="PF00528">
    <property type="entry name" value="BPD_transp_1"/>
    <property type="match status" value="1"/>
</dbReference>
<dbReference type="SUPFAM" id="SSF161098">
    <property type="entry name" value="MetI-like"/>
    <property type="match status" value="2"/>
</dbReference>
<dbReference type="GO" id="GO:0043190">
    <property type="term" value="C:ATP-binding cassette (ABC) transporter complex"/>
    <property type="evidence" value="ECO:0007669"/>
    <property type="project" value="InterPro"/>
</dbReference>
<evidence type="ECO:0000256" key="5">
    <source>
        <dbReference type="ARBA" id="ARBA00022692"/>
    </source>
</evidence>
<gene>
    <name evidence="11" type="primary">glnM2</name>
    <name evidence="11" type="ORF">HPF_08430</name>
</gene>
<dbReference type="Gene3D" id="1.10.3720.10">
    <property type="entry name" value="MetI-like"/>
    <property type="match status" value="2"/>
</dbReference>
<keyword evidence="4" id="KW-1003">Cell membrane</keyword>
<keyword evidence="6" id="KW-0029">Amino-acid transport</keyword>
<evidence type="ECO:0000256" key="8">
    <source>
        <dbReference type="ARBA" id="ARBA00023136"/>
    </source>
</evidence>
<feature type="transmembrane region" description="Helical" evidence="9">
    <location>
        <begin position="30"/>
        <end position="48"/>
    </location>
</feature>
<feature type="domain" description="ABC transmembrane type-1" evidence="10">
    <location>
        <begin position="96"/>
        <end position="387"/>
    </location>
</feature>
<feature type="transmembrane region" description="Helical" evidence="9">
    <location>
        <begin position="368"/>
        <end position="390"/>
    </location>
</feature>
<keyword evidence="5 9" id="KW-0812">Transmembrane</keyword>
<keyword evidence="12" id="KW-1185">Reference proteome</keyword>
<sequence>MSQTTMIEARPIPSRKRRSISWNSREGRSVIYQVVAIASVATLIWLLVRNTLRNMRERGIQSGYDFMGQPFGFDVSETMIPYDVMSTYWTAFSIGLLNTLKVAVIGIVLATILGTLIGVGRFSSNFLARKICYGYVEFFRNVPIYLQLLIWYIVFTEVLPPFEEAWQAGHFYLSKGGFSFPWPVWKLGQTLALIGLLAGVVGSWLYARKASKHFDLTGQQKPVLLVSLALIVGLALLGWLAGGAPTGWNLPVKGTFQIEEGAAFSPEFLALLLGLVTYTASFIAEIVRSGISSVSLGQHEAAASLGLSKRQSMRLVVLPQALRVIIPPLTSQYLNLTKNSSLAVAIGYPDLVSIANTTLNQTGRAIEALSIVMLVYLTLSLLTSALMNWFNASAAIQER</sequence>
<feature type="transmembrane region" description="Helical" evidence="9">
    <location>
        <begin position="88"/>
        <end position="119"/>
    </location>
</feature>
<dbReference type="PANTHER" id="PTHR30614:SF37">
    <property type="entry name" value="AMINO-ACID ABC TRANSPORTER PERMEASE PROTEIN YHDX-RELATED"/>
    <property type="match status" value="1"/>
</dbReference>
<dbReference type="InterPro" id="IPR043429">
    <property type="entry name" value="ArtM/GltK/GlnP/TcyL/YhdX-like"/>
</dbReference>
<keyword evidence="3 9" id="KW-0813">Transport</keyword>
<dbReference type="CDD" id="cd06261">
    <property type="entry name" value="TM_PBP2"/>
    <property type="match status" value="1"/>
</dbReference>
<feature type="transmembrane region" description="Helical" evidence="9">
    <location>
        <begin position="223"/>
        <end position="248"/>
    </location>
</feature>
<dbReference type="PROSITE" id="PS50928">
    <property type="entry name" value="ABC_TM1"/>
    <property type="match status" value="1"/>
</dbReference>
<evidence type="ECO:0000256" key="2">
    <source>
        <dbReference type="ARBA" id="ARBA00010072"/>
    </source>
</evidence>
<keyword evidence="8 9" id="KW-0472">Membrane</keyword>
<accession>A0A4P6WZS1</accession>
<evidence type="ECO:0000256" key="7">
    <source>
        <dbReference type="ARBA" id="ARBA00022989"/>
    </source>
</evidence>
<organism evidence="11 12">
    <name type="scientific">Hydrogenophaga pseudoflava</name>
    <name type="common">Pseudomonas carboxydoflava</name>
    <dbReference type="NCBI Taxonomy" id="47421"/>
    <lineage>
        <taxon>Bacteria</taxon>
        <taxon>Pseudomonadati</taxon>
        <taxon>Pseudomonadota</taxon>
        <taxon>Betaproteobacteria</taxon>
        <taxon>Burkholderiales</taxon>
        <taxon>Comamonadaceae</taxon>
        <taxon>Hydrogenophaga</taxon>
    </lineage>
</organism>
<evidence type="ECO:0000313" key="11">
    <source>
        <dbReference type="EMBL" id="QBM27708.1"/>
    </source>
</evidence>
<reference evidence="11 12" key="1">
    <citation type="submission" date="2019-03" db="EMBL/GenBank/DDBJ databases">
        <authorList>
            <person name="Sebastian G."/>
            <person name="Baumann P."/>
            <person name="Ruckert C."/>
            <person name="Kalinowski J."/>
            <person name="Nebel B."/>
            <person name="Takors R."/>
            <person name="Blombach B."/>
        </authorList>
    </citation>
    <scope>NUCLEOTIDE SEQUENCE [LARGE SCALE GENOMIC DNA]</scope>
    <source>
        <strain evidence="11 12">DSM 1084</strain>
    </source>
</reference>
<dbReference type="RefSeq" id="WP_243721703.1">
    <property type="nucleotide sequence ID" value="NZ_CP037867.1"/>
</dbReference>
<evidence type="ECO:0000256" key="4">
    <source>
        <dbReference type="ARBA" id="ARBA00022475"/>
    </source>
</evidence>
<dbReference type="InterPro" id="IPR000515">
    <property type="entry name" value="MetI-like"/>
</dbReference>
<evidence type="ECO:0000256" key="1">
    <source>
        <dbReference type="ARBA" id="ARBA00004429"/>
    </source>
</evidence>
<dbReference type="InterPro" id="IPR035906">
    <property type="entry name" value="MetI-like_sf"/>
</dbReference>
<proteinExistence type="inferred from homology"/>
<evidence type="ECO:0000256" key="3">
    <source>
        <dbReference type="ARBA" id="ARBA00022448"/>
    </source>
</evidence>
<dbReference type="EMBL" id="CP037867">
    <property type="protein sequence ID" value="QBM27708.1"/>
    <property type="molecule type" value="Genomic_DNA"/>
</dbReference>
<comment type="similarity">
    <text evidence="2">Belongs to the binding-protein-dependent transport system permease family. HisMQ subfamily.</text>
</comment>
<evidence type="ECO:0000259" key="10">
    <source>
        <dbReference type="PROSITE" id="PS50928"/>
    </source>
</evidence>
<keyword evidence="7 9" id="KW-1133">Transmembrane helix</keyword>
<evidence type="ECO:0000256" key="9">
    <source>
        <dbReference type="RuleBase" id="RU363032"/>
    </source>
</evidence>
<comment type="subcellular location">
    <subcellularLocation>
        <location evidence="1">Cell inner membrane</location>
        <topology evidence="1">Multi-pass membrane protein</topology>
    </subcellularLocation>
    <subcellularLocation>
        <location evidence="9">Cell membrane</location>
        <topology evidence="9">Multi-pass membrane protein</topology>
    </subcellularLocation>
</comment>